<dbReference type="SUPFAM" id="SSF143631">
    <property type="entry name" value="ApbE-like"/>
    <property type="match status" value="1"/>
</dbReference>
<sequence length="295" mass="31189">MGTSWMVRIAGTRQRLSAAVEPAIRAALDRIIAQMSQWEPESDLSRFNRAAPGSWHMLPPEFARVLAAALDVAARSDGAFDPAIGELVDLWGFGPSGPRPGLPPIAAPGVRQIEFDPLLLRARRGAGAALDFSGIAKGYAVDAVAECLLGLGLEDFLVEIGGELRGSGVKPDGQPWWVDVEQAPGALVAPIRIALHGLAIATSGDYRRHFEAGGRLYAHTLDPRTGAPLDNGVASTTILHPQCVLADAWATALTVLGPDQGLSVAEREGLAMHMVVRGESGCREYLSSAFAALFD</sequence>
<comment type="catalytic activity">
    <reaction evidence="9 10">
        <text>L-threonyl-[protein] + FAD = FMN-L-threonyl-[protein] + AMP + H(+)</text>
        <dbReference type="Rhea" id="RHEA:36847"/>
        <dbReference type="Rhea" id="RHEA-COMP:11060"/>
        <dbReference type="Rhea" id="RHEA-COMP:11061"/>
        <dbReference type="ChEBI" id="CHEBI:15378"/>
        <dbReference type="ChEBI" id="CHEBI:30013"/>
        <dbReference type="ChEBI" id="CHEBI:57692"/>
        <dbReference type="ChEBI" id="CHEBI:74257"/>
        <dbReference type="ChEBI" id="CHEBI:456215"/>
        <dbReference type="EC" id="2.7.1.180"/>
    </reaction>
</comment>
<dbReference type="RefSeq" id="WP_100282324.1">
    <property type="nucleotide sequence ID" value="NZ_CP024923.1"/>
</dbReference>
<proteinExistence type="inferred from homology"/>
<evidence type="ECO:0000256" key="11">
    <source>
        <dbReference type="PIRSR" id="PIRSR006268-2"/>
    </source>
</evidence>
<keyword evidence="7 10" id="KW-0460">Magnesium</keyword>
<evidence type="ECO:0000256" key="1">
    <source>
        <dbReference type="ARBA" id="ARBA00011955"/>
    </source>
</evidence>
<keyword evidence="5 10" id="KW-0479">Metal-binding</keyword>
<dbReference type="GO" id="GO:0016740">
    <property type="term" value="F:transferase activity"/>
    <property type="evidence" value="ECO:0007669"/>
    <property type="project" value="UniProtKB-UniRule"/>
</dbReference>
<evidence type="ECO:0000256" key="4">
    <source>
        <dbReference type="ARBA" id="ARBA00022679"/>
    </source>
</evidence>
<evidence type="ECO:0000313" key="12">
    <source>
        <dbReference type="EMBL" id="ATY32517.1"/>
    </source>
</evidence>
<dbReference type="InterPro" id="IPR003374">
    <property type="entry name" value="ApbE-like_sf"/>
</dbReference>
<comment type="cofactor">
    <cofactor evidence="11">
        <name>Mg(2+)</name>
        <dbReference type="ChEBI" id="CHEBI:18420"/>
    </cofactor>
    <cofactor evidence="11">
        <name>Mn(2+)</name>
        <dbReference type="ChEBI" id="CHEBI:29035"/>
    </cofactor>
    <text evidence="11">Magnesium. Can also use manganese.</text>
</comment>
<evidence type="ECO:0000313" key="13">
    <source>
        <dbReference type="Proteomes" id="UP000229081"/>
    </source>
</evidence>
<keyword evidence="4 10" id="KW-0808">Transferase</keyword>
<feature type="binding site" evidence="11">
    <location>
        <position position="247"/>
    </location>
    <ligand>
        <name>Mg(2+)</name>
        <dbReference type="ChEBI" id="CHEBI:18420"/>
    </ligand>
</feature>
<evidence type="ECO:0000256" key="6">
    <source>
        <dbReference type="ARBA" id="ARBA00022827"/>
    </source>
</evidence>
<dbReference type="KEGG" id="sphc:CVN68_11475"/>
<evidence type="ECO:0000256" key="10">
    <source>
        <dbReference type="PIRNR" id="PIRNR006268"/>
    </source>
</evidence>
<dbReference type="Pfam" id="PF02424">
    <property type="entry name" value="ApbE"/>
    <property type="match status" value="1"/>
</dbReference>
<accession>A0A2K8MF63</accession>
<dbReference type="EC" id="2.7.1.180" evidence="1 10"/>
<dbReference type="EMBL" id="CP024923">
    <property type="protein sequence ID" value="ATY32517.1"/>
    <property type="molecule type" value="Genomic_DNA"/>
</dbReference>
<keyword evidence="6 10" id="KW-0274">FAD</keyword>
<evidence type="ECO:0000256" key="9">
    <source>
        <dbReference type="ARBA" id="ARBA00048540"/>
    </source>
</evidence>
<dbReference type="PANTHER" id="PTHR30040:SF2">
    <property type="entry name" value="FAD:PROTEIN FMN TRANSFERASE"/>
    <property type="match status" value="1"/>
</dbReference>
<organism evidence="12 13">
    <name type="scientific">Sphingomonas psychrotolerans</name>
    <dbReference type="NCBI Taxonomy" id="1327635"/>
    <lineage>
        <taxon>Bacteria</taxon>
        <taxon>Pseudomonadati</taxon>
        <taxon>Pseudomonadota</taxon>
        <taxon>Alphaproteobacteria</taxon>
        <taxon>Sphingomonadales</taxon>
        <taxon>Sphingomonadaceae</taxon>
        <taxon>Sphingomonas</taxon>
    </lineage>
</organism>
<dbReference type="PIRSF" id="PIRSF006268">
    <property type="entry name" value="ApbE"/>
    <property type="match status" value="1"/>
</dbReference>
<reference evidence="12 13" key="1">
    <citation type="submission" date="2017-11" db="EMBL/GenBank/DDBJ databases">
        <title>Complete genome sequence of Sphingomonas sp. Strain Cra20, a psychrotolerant potential plant growth promoting rhizobacteria.</title>
        <authorList>
            <person name="Luo Y."/>
        </authorList>
    </citation>
    <scope>NUCLEOTIDE SEQUENCE [LARGE SCALE GENOMIC DNA]</scope>
    <source>
        <strain evidence="12 13">Cra20</strain>
    </source>
</reference>
<evidence type="ECO:0000256" key="2">
    <source>
        <dbReference type="ARBA" id="ARBA00016337"/>
    </source>
</evidence>
<dbReference type="Proteomes" id="UP000229081">
    <property type="component" value="Chromosome"/>
</dbReference>
<dbReference type="OrthoDB" id="9778595at2"/>
<protein>
    <recommendedName>
        <fullName evidence="2 10">FAD:protein FMN transferase</fullName>
        <ecNumber evidence="1 10">2.7.1.180</ecNumber>
    </recommendedName>
    <alternativeName>
        <fullName evidence="8 10">Flavin transferase</fullName>
    </alternativeName>
</protein>
<evidence type="ECO:0000256" key="7">
    <source>
        <dbReference type="ARBA" id="ARBA00022842"/>
    </source>
</evidence>
<comment type="similarity">
    <text evidence="10">Belongs to the ApbE family.</text>
</comment>
<dbReference type="AlphaFoldDB" id="A0A2K8MF63"/>
<dbReference type="PANTHER" id="PTHR30040">
    <property type="entry name" value="THIAMINE BIOSYNTHESIS LIPOPROTEIN APBE"/>
    <property type="match status" value="1"/>
</dbReference>
<keyword evidence="13" id="KW-1185">Reference proteome</keyword>
<evidence type="ECO:0000256" key="5">
    <source>
        <dbReference type="ARBA" id="ARBA00022723"/>
    </source>
</evidence>
<evidence type="ECO:0000256" key="3">
    <source>
        <dbReference type="ARBA" id="ARBA00022630"/>
    </source>
</evidence>
<dbReference type="GO" id="GO:0046872">
    <property type="term" value="F:metal ion binding"/>
    <property type="evidence" value="ECO:0007669"/>
    <property type="project" value="UniProtKB-UniRule"/>
</dbReference>
<keyword evidence="3 10" id="KW-0285">Flavoprotein</keyword>
<dbReference type="Gene3D" id="3.10.520.10">
    <property type="entry name" value="ApbE-like domains"/>
    <property type="match status" value="1"/>
</dbReference>
<evidence type="ECO:0000256" key="8">
    <source>
        <dbReference type="ARBA" id="ARBA00031306"/>
    </source>
</evidence>
<feature type="binding site" evidence="11">
    <location>
        <position position="251"/>
    </location>
    <ligand>
        <name>Mg(2+)</name>
        <dbReference type="ChEBI" id="CHEBI:18420"/>
    </ligand>
</feature>
<feature type="binding site" evidence="11">
    <location>
        <position position="134"/>
    </location>
    <ligand>
        <name>Mg(2+)</name>
        <dbReference type="ChEBI" id="CHEBI:18420"/>
    </ligand>
</feature>
<gene>
    <name evidence="12" type="ORF">CVN68_11475</name>
</gene>
<dbReference type="InterPro" id="IPR024932">
    <property type="entry name" value="ApbE"/>
</dbReference>
<name>A0A2K8MF63_9SPHN</name>